<dbReference type="RefSeq" id="WP_141189678.1">
    <property type="nucleotide sequence ID" value="NZ_JBHUMR010000007.1"/>
</dbReference>
<comment type="caution">
    <text evidence="2">The sequence shown here is derived from an EMBL/GenBank/DDBJ whole genome shotgun (WGS) entry which is preliminary data.</text>
</comment>
<sequence>MKNELAWSYRVMFVIYVCLLIIASLLWILLPVKSLLAGFVLGMTISFYNIFHMTLRVRIASVKVLSGSHKLMGLKSMTRFLMVTFGALLVYKLPAIFDFRTFVFSLLLGYLTLIVVTTIETGKQTRLSLERRENIGNNSKSEISRDDV</sequence>
<feature type="transmembrane region" description="Helical" evidence="1">
    <location>
        <begin position="35"/>
        <end position="55"/>
    </location>
</feature>
<feature type="transmembrane region" description="Helical" evidence="1">
    <location>
        <begin position="76"/>
        <end position="96"/>
    </location>
</feature>
<keyword evidence="1" id="KW-0812">Transmembrane</keyword>
<feature type="transmembrane region" description="Helical" evidence="1">
    <location>
        <begin position="7"/>
        <end position="29"/>
    </location>
</feature>
<dbReference type="EMBL" id="JBHUMR010000007">
    <property type="protein sequence ID" value="MFD2616236.1"/>
    <property type="molecule type" value="Genomic_DNA"/>
</dbReference>
<proteinExistence type="predicted"/>
<evidence type="ECO:0000313" key="3">
    <source>
        <dbReference type="Proteomes" id="UP001597458"/>
    </source>
</evidence>
<keyword evidence="1" id="KW-0472">Membrane</keyword>
<name>A0ABW5PMD2_9BACI</name>
<evidence type="ECO:0000313" key="2">
    <source>
        <dbReference type="EMBL" id="MFD2616236.1"/>
    </source>
</evidence>
<accession>A0ABW5PMD2</accession>
<keyword evidence="3" id="KW-1185">Reference proteome</keyword>
<protein>
    <recommendedName>
        <fullName evidence="4">ATP synthase subunit I</fullName>
    </recommendedName>
</protein>
<feature type="transmembrane region" description="Helical" evidence="1">
    <location>
        <begin position="102"/>
        <end position="122"/>
    </location>
</feature>
<gene>
    <name evidence="2" type="ORF">ACFSTF_02775</name>
</gene>
<evidence type="ECO:0008006" key="4">
    <source>
        <dbReference type="Google" id="ProtNLM"/>
    </source>
</evidence>
<organism evidence="2 3">
    <name type="scientific">Terrilactibacillus laevilacticus</name>
    <dbReference type="NCBI Taxonomy" id="1380157"/>
    <lineage>
        <taxon>Bacteria</taxon>
        <taxon>Bacillati</taxon>
        <taxon>Bacillota</taxon>
        <taxon>Bacilli</taxon>
        <taxon>Bacillales</taxon>
        <taxon>Bacillaceae</taxon>
        <taxon>Terrilactibacillus</taxon>
    </lineage>
</organism>
<reference evidence="3" key="1">
    <citation type="journal article" date="2019" name="Int. J. Syst. Evol. Microbiol.">
        <title>The Global Catalogue of Microorganisms (GCM) 10K type strain sequencing project: providing services to taxonomists for standard genome sequencing and annotation.</title>
        <authorList>
            <consortium name="The Broad Institute Genomics Platform"/>
            <consortium name="The Broad Institute Genome Sequencing Center for Infectious Disease"/>
            <person name="Wu L."/>
            <person name="Ma J."/>
        </authorList>
    </citation>
    <scope>NUCLEOTIDE SEQUENCE [LARGE SCALE GENOMIC DNA]</scope>
    <source>
        <strain evidence="3">TISTR 2241</strain>
    </source>
</reference>
<dbReference type="Proteomes" id="UP001597458">
    <property type="component" value="Unassembled WGS sequence"/>
</dbReference>
<evidence type="ECO:0000256" key="1">
    <source>
        <dbReference type="SAM" id="Phobius"/>
    </source>
</evidence>
<keyword evidence="1" id="KW-1133">Transmembrane helix</keyword>